<evidence type="ECO:0000256" key="14">
    <source>
        <dbReference type="PIRSR" id="PIRSR000013-2"/>
    </source>
</evidence>
<keyword evidence="9 15" id="KW-1133">Transmembrane helix</keyword>
<evidence type="ECO:0000256" key="5">
    <source>
        <dbReference type="ARBA" id="ARBA00022617"/>
    </source>
</evidence>
<evidence type="ECO:0000259" key="16">
    <source>
        <dbReference type="Pfam" id="PF03264"/>
    </source>
</evidence>
<feature type="binding site" description="axial binding residue" evidence="14">
    <location>
        <position position="66"/>
    </location>
    <ligand>
        <name>heme</name>
        <dbReference type="ChEBI" id="CHEBI:30413"/>
        <label>1</label>
    </ligand>
    <ligandPart>
        <name>Fe</name>
        <dbReference type="ChEBI" id="CHEBI:18248"/>
    </ligandPart>
</feature>
<dbReference type="InterPro" id="IPR038266">
    <property type="entry name" value="NapC/NirT_cytc_sf"/>
</dbReference>
<keyword evidence="11 15" id="KW-0472">Membrane</keyword>
<accession>A0AAC8TAJ7</accession>
<feature type="binding site" description="axial binding residue" evidence="14">
    <location>
        <position position="172"/>
    </location>
    <ligand>
        <name>heme</name>
        <dbReference type="ChEBI" id="CHEBI:30413"/>
        <label>2</label>
    </ligand>
    <ligandPart>
        <name>Fe</name>
        <dbReference type="ChEBI" id="CHEBI:18248"/>
    </ligandPart>
</feature>
<evidence type="ECO:0000313" key="19">
    <source>
        <dbReference type="Proteomes" id="UP000035579"/>
    </source>
</evidence>
<dbReference type="InterPro" id="IPR036280">
    <property type="entry name" value="Multihaem_cyt_sf"/>
</dbReference>
<dbReference type="Proteomes" id="UP000256345">
    <property type="component" value="Unassembled WGS sequence"/>
</dbReference>
<feature type="binding site" description="covalent" evidence="13">
    <location>
        <position position="134"/>
    </location>
    <ligand>
        <name>heme</name>
        <dbReference type="ChEBI" id="CHEBI:30413"/>
        <label>3</label>
    </ligand>
</feature>
<evidence type="ECO:0000256" key="12">
    <source>
        <dbReference type="PIRNR" id="PIRNR000013"/>
    </source>
</evidence>
<evidence type="ECO:0000256" key="7">
    <source>
        <dbReference type="ARBA" id="ARBA00022723"/>
    </source>
</evidence>
<comment type="subcellular location">
    <subcellularLocation>
        <location evidence="1">Cell membrane</location>
        <topology evidence="1">Single-pass membrane protein</topology>
    </subcellularLocation>
</comment>
<dbReference type="AlphaFoldDB" id="A0AAC8TAJ7"/>
<feature type="binding site" description="covalent" evidence="13">
    <location>
        <position position="163"/>
    </location>
    <ligand>
        <name>heme</name>
        <dbReference type="ChEBI" id="CHEBI:30413"/>
        <label>4</label>
    </ligand>
</feature>
<evidence type="ECO:0000256" key="1">
    <source>
        <dbReference type="ARBA" id="ARBA00004162"/>
    </source>
</evidence>
<dbReference type="GO" id="GO:0022900">
    <property type="term" value="P:electron transport chain"/>
    <property type="evidence" value="ECO:0007669"/>
    <property type="project" value="InterPro"/>
</dbReference>
<dbReference type="GO" id="GO:0046872">
    <property type="term" value="F:metal ion binding"/>
    <property type="evidence" value="ECO:0007669"/>
    <property type="project" value="UniProtKB-KW"/>
</dbReference>
<organism evidence="17 19">
    <name type="scientific">Archangium gephyra</name>
    <dbReference type="NCBI Taxonomy" id="48"/>
    <lineage>
        <taxon>Bacteria</taxon>
        <taxon>Pseudomonadati</taxon>
        <taxon>Myxococcota</taxon>
        <taxon>Myxococcia</taxon>
        <taxon>Myxococcales</taxon>
        <taxon>Cystobacterineae</taxon>
        <taxon>Archangiaceae</taxon>
        <taxon>Archangium</taxon>
    </lineage>
</organism>
<comment type="PTM">
    <text evidence="12">Binds 4 heme groups per subunit.</text>
</comment>
<keyword evidence="3 12" id="KW-0813">Transport</keyword>
<dbReference type="InterPro" id="IPR005126">
    <property type="entry name" value="NapC/NirT_cyt_c_N"/>
</dbReference>
<feature type="transmembrane region" description="Helical" evidence="15">
    <location>
        <begin position="21"/>
        <end position="47"/>
    </location>
</feature>
<name>A0AAC8TAJ7_9BACT</name>
<comment type="similarity">
    <text evidence="2">Belongs to the NapC/NirT/NrfH family.</text>
</comment>
<reference evidence="17 19" key="1">
    <citation type="submission" date="2015-05" db="EMBL/GenBank/DDBJ databases">
        <title>Genome assembly of Archangium gephyra DSM 2261.</title>
        <authorList>
            <person name="Sharma G."/>
            <person name="Subramanian S."/>
        </authorList>
    </citation>
    <scope>NUCLEOTIDE SEQUENCE [LARGE SCALE GENOMIC DNA]</scope>
    <source>
        <strain evidence="17 19">DSM 2261</strain>
    </source>
</reference>
<dbReference type="SUPFAM" id="SSF48695">
    <property type="entry name" value="Multiheme cytochromes"/>
    <property type="match status" value="1"/>
</dbReference>
<feature type="binding site" description="covalent" evidence="13">
    <location>
        <position position="166"/>
    </location>
    <ligand>
        <name>heme</name>
        <dbReference type="ChEBI" id="CHEBI:30413"/>
        <label>4</label>
    </ligand>
</feature>
<evidence type="ECO:0000256" key="10">
    <source>
        <dbReference type="ARBA" id="ARBA00023004"/>
    </source>
</evidence>
<dbReference type="GO" id="GO:0009061">
    <property type="term" value="P:anaerobic respiration"/>
    <property type="evidence" value="ECO:0007669"/>
    <property type="project" value="TreeGrafter"/>
</dbReference>
<feature type="binding site" description="covalent" evidence="13">
    <location>
        <position position="84"/>
    </location>
    <ligand>
        <name>heme</name>
        <dbReference type="ChEBI" id="CHEBI:30413"/>
        <label>2</label>
    </ligand>
</feature>
<dbReference type="NCBIfam" id="TIGR03153">
    <property type="entry name" value="cytochr_NrfH"/>
    <property type="match status" value="1"/>
</dbReference>
<keyword evidence="6 15" id="KW-0812">Transmembrane</keyword>
<reference evidence="18 20" key="2">
    <citation type="submission" date="2018-08" db="EMBL/GenBank/DDBJ databases">
        <title>Genomic Encyclopedia of Archaeal and Bacterial Type Strains, Phase II (KMG-II): from individual species to whole genera.</title>
        <authorList>
            <person name="Goeker M."/>
        </authorList>
    </citation>
    <scope>NUCLEOTIDE SEQUENCE [LARGE SCALE GENOMIC DNA]</scope>
    <source>
        <strain evidence="18 20">DSM 2261</strain>
    </source>
</reference>
<dbReference type="Proteomes" id="UP000035579">
    <property type="component" value="Chromosome"/>
</dbReference>
<sequence length="174" mass="18752">MANEAPTAESTPGPRRRRPSAFAWLSLGVCALIGVAIGIGSFTFVYAKGISYMTDDPAACANCHVMRDQYAEWTNSSHHTVAVCNDCHTPPSFVGKYLSKARNGWHHSVAFTAGGFHEPIQITPHNRAITEQRCRSCHQPIVQAIDAHAASTGTEHDDGSISCIRCHSDVGHGP</sequence>
<dbReference type="InterPro" id="IPR024717">
    <property type="entry name" value="NapC/NirT/NrfH"/>
</dbReference>
<dbReference type="Pfam" id="PF03264">
    <property type="entry name" value="Cytochrom_NNT"/>
    <property type="match status" value="1"/>
</dbReference>
<evidence type="ECO:0000256" key="11">
    <source>
        <dbReference type="ARBA" id="ARBA00023136"/>
    </source>
</evidence>
<feature type="binding site" description="covalent" evidence="13">
    <location>
        <position position="87"/>
    </location>
    <ligand>
        <name>heme</name>
        <dbReference type="ChEBI" id="CHEBI:30413"/>
        <label>2</label>
    </ligand>
</feature>
<dbReference type="GO" id="GO:0020037">
    <property type="term" value="F:heme binding"/>
    <property type="evidence" value="ECO:0007669"/>
    <property type="project" value="InterPro"/>
</dbReference>
<dbReference type="EMBL" id="QUMU01000006">
    <property type="protein sequence ID" value="REG30807.1"/>
    <property type="molecule type" value="Genomic_DNA"/>
</dbReference>
<evidence type="ECO:0000256" key="2">
    <source>
        <dbReference type="ARBA" id="ARBA00007395"/>
    </source>
</evidence>
<evidence type="ECO:0000256" key="8">
    <source>
        <dbReference type="ARBA" id="ARBA00022982"/>
    </source>
</evidence>
<evidence type="ECO:0000313" key="17">
    <source>
        <dbReference type="EMBL" id="AKI98891.1"/>
    </source>
</evidence>
<dbReference type="GO" id="GO:0019333">
    <property type="term" value="P:denitrification pathway"/>
    <property type="evidence" value="ECO:0007669"/>
    <property type="project" value="InterPro"/>
</dbReference>
<evidence type="ECO:0000313" key="20">
    <source>
        <dbReference type="Proteomes" id="UP000256345"/>
    </source>
</evidence>
<feature type="binding site" evidence="13">
    <location>
        <position position="85"/>
    </location>
    <ligand>
        <name>a menaquinol</name>
        <dbReference type="ChEBI" id="CHEBI:18151"/>
    </ligand>
</feature>
<keyword evidence="10 12" id="KW-0408">Iron</keyword>
<feature type="binding site" description="covalent" evidence="13">
    <location>
        <position position="137"/>
    </location>
    <ligand>
        <name>heme</name>
        <dbReference type="ChEBI" id="CHEBI:30413"/>
        <label>3</label>
    </ligand>
</feature>
<dbReference type="EMBL" id="CP011509">
    <property type="protein sequence ID" value="AKI98891.1"/>
    <property type="molecule type" value="Genomic_DNA"/>
</dbReference>
<evidence type="ECO:0000256" key="9">
    <source>
        <dbReference type="ARBA" id="ARBA00022989"/>
    </source>
</evidence>
<feature type="domain" description="NapC/NirT cytochrome c N-terminal" evidence="16">
    <location>
        <begin position="26"/>
        <end position="172"/>
    </location>
</feature>
<feature type="binding site" evidence="13">
    <location>
        <position position="96"/>
    </location>
    <ligand>
        <name>a menaquinol</name>
        <dbReference type="ChEBI" id="CHEBI:18151"/>
    </ligand>
</feature>
<proteinExistence type="inferred from homology"/>
<dbReference type="InterPro" id="IPR051174">
    <property type="entry name" value="Cytochrome_c-type_ET"/>
</dbReference>
<evidence type="ECO:0000313" key="18">
    <source>
        <dbReference type="EMBL" id="REG30807.1"/>
    </source>
</evidence>
<feature type="binding site" description="axial binding residue" evidence="14">
    <location>
        <position position="88"/>
    </location>
    <ligand>
        <name>heme</name>
        <dbReference type="ChEBI" id="CHEBI:30413"/>
        <label>2</label>
    </ligand>
    <ligandPart>
        <name>Fe</name>
        <dbReference type="ChEBI" id="CHEBI:18248"/>
    </ligandPart>
</feature>
<comment type="cofactor">
    <cofactor evidence="13">
        <name>heme</name>
        <dbReference type="ChEBI" id="CHEBI:30413"/>
    </cofactor>
    <text evidence="13">Binds 4 heme groups per subunit.</text>
</comment>
<dbReference type="GO" id="GO:0009055">
    <property type="term" value="F:electron transfer activity"/>
    <property type="evidence" value="ECO:0007669"/>
    <property type="project" value="TreeGrafter"/>
</dbReference>
<gene>
    <name evidence="17" type="ORF">AA314_00518</name>
    <name evidence="18" type="ORF">ATI61_106277</name>
</gene>
<keyword evidence="7 12" id="KW-0479">Metal-binding</keyword>
<evidence type="ECO:0000256" key="13">
    <source>
        <dbReference type="PIRSR" id="PIRSR000013-1"/>
    </source>
</evidence>
<feature type="binding site" description="axial binding residue" evidence="14">
    <location>
        <position position="167"/>
    </location>
    <ligand>
        <name>heme</name>
        <dbReference type="ChEBI" id="CHEBI:30413"/>
        <label>4</label>
    </ligand>
    <ligandPart>
        <name>Fe</name>
        <dbReference type="ChEBI" id="CHEBI:18248"/>
    </ligandPart>
</feature>
<keyword evidence="4" id="KW-1003">Cell membrane</keyword>
<keyword evidence="5 12" id="KW-0349">Heme</keyword>
<keyword evidence="20" id="KW-1185">Reference proteome</keyword>
<dbReference type="RefSeq" id="WP_075335846.1">
    <property type="nucleotide sequence ID" value="NZ_CP011509.1"/>
</dbReference>
<dbReference type="GO" id="GO:0005886">
    <property type="term" value="C:plasma membrane"/>
    <property type="evidence" value="ECO:0007669"/>
    <property type="project" value="UniProtKB-SubCell"/>
</dbReference>
<dbReference type="KEGG" id="age:AA314_00518"/>
<dbReference type="PIRSF" id="PIRSF000013">
    <property type="entry name" value="4_hem_cytochrm_NapC"/>
    <property type="match status" value="1"/>
</dbReference>
<feature type="binding site" description="axial binding residue" evidence="14">
    <location>
        <position position="138"/>
    </location>
    <ligand>
        <name>heme</name>
        <dbReference type="ChEBI" id="CHEBI:30413"/>
        <label>3</label>
    </ligand>
    <ligandPart>
        <name>Fe</name>
        <dbReference type="ChEBI" id="CHEBI:18248"/>
    </ligandPart>
</feature>
<dbReference type="PANTHER" id="PTHR30333:SF1">
    <property type="entry name" value="CYTOCHROME C-TYPE PROTEIN NAPC"/>
    <property type="match status" value="1"/>
</dbReference>
<evidence type="ECO:0000256" key="3">
    <source>
        <dbReference type="ARBA" id="ARBA00022448"/>
    </source>
</evidence>
<evidence type="ECO:0000256" key="4">
    <source>
        <dbReference type="ARBA" id="ARBA00022475"/>
    </source>
</evidence>
<evidence type="ECO:0000256" key="15">
    <source>
        <dbReference type="SAM" id="Phobius"/>
    </source>
</evidence>
<feature type="binding site" description="covalent" evidence="13">
    <location>
        <position position="60"/>
    </location>
    <ligand>
        <name>heme</name>
        <dbReference type="ChEBI" id="CHEBI:30413"/>
        <label>1</label>
    </ligand>
</feature>
<protein>
    <recommendedName>
        <fullName evidence="12">Cytochrome c-type protein</fullName>
    </recommendedName>
</protein>
<dbReference type="PANTHER" id="PTHR30333">
    <property type="entry name" value="CYTOCHROME C-TYPE PROTEIN"/>
    <property type="match status" value="1"/>
</dbReference>
<dbReference type="InterPro" id="IPR017571">
    <property type="entry name" value="NrfH"/>
</dbReference>
<evidence type="ECO:0000256" key="6">
    <source>
        <dbReference type="ARBA" id="ARBA00022692"/>
    </source>
</evidence>
<feature type="binding site" description="covalent" evidence="13">
    <location>
        <position position="63"/>
    </location>
    <ligand>
        <name>heme</name>
        <dbReference type="ChEBI" id="CHEBI:30413"/>
        <label>1</label>
    </ligand>
</feature>
<keyword evidence="8 12" id="KW-0249">Electron transport</keyword>
<dbReference type="Gene3D" id="1.10.3820.10">
    <property type="entry name" value="Di-heme elbow motif domain"/>
    <property type="match status" value="1"/>
</dbReference>